<reference evidence="1" key="1">
    <citation type="journal article" date="2014" name="Front. Microbiol.">
        <title>High frequency of phylogenetically diverse reductive dehalogenase-homologous genes in deep subseafloor sedimentary metagenomes.</title>
        <authorList>
            <person name="Kawai M."/>
            <person name="Futagami T."/>
            <person name="Toyoda A."/>
            <person name="Takaki Y."/>
            <person name="Nishi S."/>
            <person name="Hori S."/>
            <person name="Arai W."/>
            <person name="Tsubouchi T."/>
            <person name="Morono Y."/>
            <person name="Uchiyama I."/>
            <person name="Ito T."/>
            <person name="Fujiyama A."/>
            <person name="Inagaki F."/>
            <person name="Takami H."/>
        </authorList>
    </citation>
    <scope>NUCLEOTIDE SEQUENCE</scope>
    <source>
        <strain evidence="1">Expedition CK06-06</strain>
    </source>
</reference>
<evidence type="ECO:0000313" key="1">
    <source>
        <dbReference type="EMBL" id="GAF75869.1"/>
    </source>
</evidence>
<sequence>MADTRVSVDWDGVGAFGQAENFGVCIASIENPTGREDLLFWTWRPWSDALQAVAWDGAGSYDGLWLPDVTTNPDTLFIDRTATGWSFGSITGGVETVHFANVTEMGGVTITADGSALGLWSDMRSSTSPRTLSNLTIDPISCVRKQFRPFFFFRSTASKSFRIVG</sequence>
<name>X0S4B8_9ZZZZ</name>
<organism evidence="1">
    <name type="scientific">marine sediment metagenome</name>
    <dbReference type="NCBI Taxonomy" id="412755"/>
    <lineage>
        <taxon>unclassified sequences</taxon>
        <taxon>metagenomes</taxon>
        <taxon>ecological metagenomes</taxon>
    </lineage>
</organism>
<comment type="caution">
    <text evidence="1">The sequence shown here is derived from an EMBL/GenBank/DDBJ whole genome shotgun (WGS) entry which is preliminary data.</text>
</comment>
<accession>X0S4B8</accession>
<gene>
    <name evidence="1" type="ORF">S01H1_08355</name>
</gene>
<dbReference type="AlphaFoldDB" id="X0S4B8"/>
<protein>
    <submittedName>
        <fullName evidence="1">Uncharacterized protein</fullName>
    </submittedName>
</protein>
<proteinExistence type="predicted"/>
<dbReference type="EMBL" id="BARS01004290">
    <property type="protein sequence ID" value="GAF75869.1"/>
    <property type="molecule type" value="Genomic_DNA"/>
</dbReference>